<proteinExistence type="predicted"/>
<gene>
    <name evidence="2" type="ORF">CHGG_05264</name>
</gene>
<dbReference type="HOGENOM" id="CLU_034353_1_1_1"/>
<dbReference type="eggNOG" id="ENOG502SICU">
    <property type="taxonomic scope" value="Eukaryota"/>
</dbReference>
<evidence type="ECO:0000313" key="2">
    <source>
        <dbReference type="EMBL" id="EAQ88645.1"/>
    </source>
</evidence>
<dbReference type="AlphaFoldDB" id="Q2H7V1"/>
<dbReference type="RefSeq" id="XP_001221359.1">
    <property type="nucleotide sequence ID" value="XM_001221358.1"/>
</dbReference>
<accession>Q2H7V1</accession>
<dbReference type="STRING" id="306901.Q2H7V1"/>
<evidence type="ECO:0000256" key="1">
    <source>
        <dbReference type="SAM" id="MobiDB-lite"/>
    </source>
</evidence>
<dbReference type="VEuPathDB" id="FungiDB:CHGG_05264"/>
<dbReference type="OrthoDB" id="9983241at2759"/>
<feature type="region of interest" description="Disordered" evidence="1">
    <location>
        <begin position="1"/>
        <end position="27"/>
    </location>
</feature>
<keyword evidence="3" id="KW-1185">Reference proteome</keyword>
<dbReference type="OMA" id="WFMAGNE"/>
<dbReference type="GeneID" id="4391348"/>
<protein>
    <submittedName>
        <fullName evidence="2">Uncharacterized protein</fullName>
    </submittedName>
</protein>
<dbReference type="Proteomes" id="UP000001056">
    <property type="component" value="Unassembled WGS sequence"/>
</dbReference>
<evidence type="ECO:0000313" key="3">
    <source>
        <dbReference type="Proteomes" id="UP000001056"/>
    </source>
</evidence>
<name>Q2H7V1_CHAGB</name>
<dbReference type="EMBL" id="CH408031">
    <property type="protein sequence ID" value="EAQ88645.1"/>
    <property type="molecule type" value="Genomic_DNA"/>
</dbReference>
<sequence length="400" mass="44629">MAHTLKLPNPPDHSEPHQLSHQNPSPPMKLPSIIFAAAAALLVPNTFALSPTNCNTADKSRTGSDFVLVEQPDNPNVASLSKKLKKVSVADVFNDGNHKMKTDSSGRKLWEKKSGFNDLDTEKWIPQGISSTADASESGTVGGKDGWIVSWHRKDDKSARVTFVDRANDKYRHALLVYPHAADNFREVPIHAGGIMWYGDKLWVVDTKNGIRVFDMANIWQVETGDPVGKTGSKYTAAGYKYVIPQIRWYKWSSSFPFRFSYMALDRTQDQHTILVGEYQTNTTVPVRMTKYALDESTGRLKMSGKTAKATWAYCVGIERMQGAVSANGKIYISRSNGKSNGDMWGWVPGKAAYKNAGFFPQSPEDLSYDKRRNGRVYGLTEAKGKRYIIDSDARKVKFS</sequence>
<organism evidence="2 3">
    <name type="scientific">Chaetomium globosum (strain ATCC 6205 / CBS 148.51 / DSM 1962 / NBRC 6347 / NRRL 1970)</name>
    <name type="common">Soil fungus</name>
    <dbReference type="NCBI Taxonomy" id="306901"/>
    <lineage>
        <taxon>Eukaryota</taxon>
        <taxon>Fungi</taxon>
        <taxon>Dikarya</taxon>
        <taxon>Ascomycota</taxon>
        <taxon>Pezizomycotina</taxon>
        <taxon>Sordariomycetes</taxon>
        <taxon>Sordariomycetidae</taxon>
        <taxon>Sordariales</taxon>
        <taxon>Chaetomiaceae</taxon>
        <taxon>Chaetomium</taxon>
    </lineage>
</organism>
<reference evidence="3" key="1">
    <citation type="journal article" date="2015" name="Genome Announc.">
        <title>Draft genome sequence of the cellulolytic fungus Chaetomium globosum.</title>
        <authorList>
            <person name="Cuomo C.A."/>
            <person name="Untereiner W.A."/>
            <person name="Ma L.-J."/>
            <person name="Grabherr M."/>
            <person name="Birren B.W."/>
        </authorList>
    </citation>
    <scope>NUCLEOTIDE SEQUENCE [LARGE SCALE GENOMIC DNA]</scope>
    <source>
        <strain evidence="3">ATCC 6205 / CBS 148.51 / DSM 1962 / NBRC 6347 / NRRL 1970</strain>
    </source>
</reference>
<dbReference type="InParanoid" id="Q2H7V1"/>